<dbReference type="PROSITE" id="PS51419">
    <property type="entry name" value="RAB"/>
    <property type="match status" value="1"/>
</dbReference>
<dbReference type="SMART" id="SM00175">
    <property type="entry name" value="RAB"/>
    <property type="match status" value="1"/>
</dbReference>
<evidence type="ECO:0000256" key="2">
    <source>
        <dbReference type="ARBA" id="ARBA00023134"/>
    </source>
</evidence>
<dbReference type="PANTHER" id="PTHR47977">
    <property type="entry name" value="RAS-RELATED PROTEIN RAB"/>
    <property type="match status" value="1"/>
</dbReference>
<dbReference type="GO" id="GO:0003924">
    <property type="term" value="F:GTPase activity"/>
    <property type="evidence" value="ECO:0007669"/>
    <property type="project" value="InterPro"/>
</dbReference>
<protein>
    <submittedName>
        <fullName evidence="3">Uncharacterized protein</fullName>
    </submittedName>
</protein>
<dbReference type="PROSITE" id="PS51421">
    <property type="entry name" value="RAS"/>
    <property type="match status" value="1"/>
</dbReference>
<reference evidence="3" key="1">
    <citation type="submission" date="2022-08" db="UniProtKB">
        <authorList>
            <consortium name="EnsemblMetazoa"/>
        </authorList>
    </citation>
    <scope>IDENTIFICATION</scope>
    <source>
        <strain evidence="3">05x7-T-G4-1.051#20</strain>
    </source>
</reference>
<dbReference type="AlphaFoldDB" id="A0A8W8NRC1"/>
<keyword evidence="4" id="KW-1185">Reference proteome</keyword>
<dbReference type="Proteomes" id="UP000005408">
    <property type="component" value="Unassembled WGS sequence"/>
</dbReference>
<dbReference type="PROSITE" id="PS51420">
    <property type="entry name" value="RHO"/>
    <property type="match status" value="1"/>
</dbReference>
<accession>A0A8W8NRC1</accession>
<dbReference type="InterPro" id="IPR050227">
    <property type="entry name" value="Rab"/>
</dbReference>
<dbReference type="OrthoDB" id="6114707at2759"/>
<dbReference type="SMART" id="SM00174">
    <property type="entry name" value="RHO"/>
    <property type="match status" value="1"/>
</dbReference>
<dbReference type="SUPFAM" id="SSF52540">
    <property type="entry name" value="P-loop containing nucleoside triphosphate hydrolases"/>
    <property type="match status" value="1"/>
</dbReference>
<dbReference type="CDD" id="cd00154">
    <property type="entry name" value="Rab"/>
    <property type="match status" value="1"/>
</dbReference>
<dbReference type="Pfam" id="PF00071">
    <property type="entry name" value="Ras"/>
    <property type="match status" value="1"/>
</dbReference>
<dbReference type="FunFam" id="3.40.50.300:FF:001447">
    <property type="entry name" value="Ras-related protein Rab-1B"/>
    <property type="match status" value="1"/>
</dbReference>
<sequence length="238" mass="26974">MGASESKQEEDHTEQLIRNVKIALVGTYGVGKTSIITRYIDQKFSSEYIYTRGGNIRKKSIKVYGRQIQIELIDTGGQEYQKKLVLGFFTKAQVHGVVLVHDISKPNSFNEVEDWLTDIRQHSLGDPVIMLVGNKNDLDPCAKFDDPSTIPQNLKAGPARVPYEQCERKTYEQGLLPFYGEVSAKTGMNIESIIELLVKEILHQQNKLLGSIWEPDLMQESIKPSTKPHENRSRCIIL</sequence>
<dbReference type="EnsemblMetazoa" id="G8980.1">
    <property type="protein sequence ID" value="G8980.1:cds"/>
    <property type="gene ID" value="G8980"/>
</dbReference>
<dbReference type="SMART" id="SM00173">
    <property type="entry name" value="RAS"/>
    <property type="match status" value="1"/>
</dbReference>
<dbReference type="NCBIfam" id="TIGR00231">
    <property type="entry name" value="small_GTP"/>
    <property type="match status" value="1"/>
</dbReference>
<evidence type="ECO:0000313" key="3">
    <source>
        <dbReference type="EnsemblMetazoa" id="G8980.1:cds"/>
    </source>
</evidence>
<dbReference type="InterPro" id="IPR027417">
    <property type="entry name" value="P-loop_NTPase"/>
</dbReference>
<evidence type="ECO:0000256" key="1">
    <source>
        <dbReference type="ARBA" id="ARBA00022741"/>
    </source>
</evidence>
<dbReference type="PRINTS" id="PR00449">
    <property type="entry name" value="RASTRNSFRMNG"/>
</dbReference>
<name>A0A8W8NRC1_MAGGI</name>
<keyword evidence="1" id="KW-0547">Nucleotide-binding</keyword>
<dbReference type="InterPro" id="IPR001806">
    <property type="entry name" value="Small_GTPase"/>
</dbReference>
<keyword evidence="2" id="KW-0342">GTP-binding</keyword>
<dbReference type="InterPro" id="IPR005225">
    <property type="entry name" value="Small_GTP-bd"/>
</dbReference>
<organism evidence="3 4">
    <name type="scientific">Magallana gigas</name>
    <name type="common">Pacific oyster</name>
    <name type="synonym">Crassostrea gigas</name>
    <dbReference type="NCBI Taxonomy" id="29159"/>
    <lineage>
        <taxon>Eukaryota</taxon>
        <taxon>Metazoa</taxon>
        <taxon>Spiralia</taxon>
        <taxon>Lophotrochozoa</taxon>
        <taxon>Mollusca</taxon>
        <taxon>Bivalvia</taxon>
        <taxon>Autobranchia</taxon>
        <taxon>Pteriomorphia</taxon>
        <taxon>Ostreida</taxon>
        <taxon>Ostreoidea</taxon>
        <taxon>Ostreidae</taxon>
        <taxon>Magallana</taxon>
    </lineage>
</organism>
<dbReference type="Gene3D" id="3.40.50.300">
    <property type="entry name" value="P-loop containing nucleotide triphosphate hydrolases"/>
    <property type="match status" value="1"/>
</dbReference>
<evidence type="ECO:0000313" key="4">
    <source>
        <dbReference type="Proteomes" id="UP000005408"/>
    </source>
</evidence>
<dbReference type="GO" id="GO:0005525">
    <property type="term" value="F:GTP binding"/>
    <property type="evidence" value="ECO:0007669"/>
    <property type="project" value="UniProtKB-KW"/>
</dbReference>
<proteinExistence type="predicted"/>